<evidence type="ECO:0000256" key="5">
    <source>
        <dbReference type="ARBA" id="ARBA00023136"/>
    </source>
</evidence>
<comment type="function">
    <text evidence="9 10">Fluoride-specific ion channel. Important for reducing fluoride concentration in the cell, thus reducing its toxicity.</text>
</comment>
<evidence type="ECO:0000256" key="2">
    <source>
        <dbReference type="ARBA" id="ARBA00022475"/>
    </source>
</evidence>
<keyword evidence="10" id="KW-0915">Sodium</keyword>
<comment type="catalytic activity">
    <reaction evidence="8">
        <text>fluoride(in) = fluoride(out)</text>
        <dbReference type="Rhea" id="RHEA:76159"/>
        <dbReference type="ChEBI" id="CHEBI:17051"/>
    </reaction>
    <physiologicalReaction direction="left-to-right" evidence="8">
        <dbReference type="Rhea" id="RHEA:76160"/>
    </physiologicalReaction>
</comment>
<evidence type="ECO:0000256" key="7">
    <source>
        <dbReference type="ARBA" id="ARBA00035120"/>
    </source>
</evidence>
<dbReference type="GO" id="GO:0005886">
    <property type="term" value="C:plasma membrane"/>
    <property type="evidence" value="ECO:0007669"/>
    <property type="project" value="UniProtKB-SubCell"/>
</dbReference>
<keyword evidence="12" id="KW-1185">Reference proteome</keyword>
<feature type="transmembrane region" description="Helical" evidence="10">
    <location>
        <begin position="31"/>
        <end position="51"/>
    </location>
</feature>
<accession>A0A0A5FZX6</accession>
<dbReference type="GO" id="GO:0046872">
    <property type="term" value="F:metal ion binding"/>
    <property type="evidence" value="ECO:0007669"/>
    <property type="project" value="UniProtKB-KW"/>
</dbReference>
<dbReference type="Proteomes" id="UP000030403">
    <property type="component" value="Unassembled WGS sequence"/>
</dbReference>
<keyword evidence="10" id="KW-0813">Transport</keyword>
<dbReference type="NCBIfam" id="TIGR00494">
    <property type="entry name" value="crcB"/>
    <property type="match status" value="1"/>
</dbReference>
<comment type="subcellular location">
    <subcellularLocation>
        <location evidence="1 10">Cell membrane</location>
        <topology evidence="1 10">Multi-pass membrane protein</topology>
    </subcellularLocation>
</comment>
<protein>
    <recommendedName>
        <fullName evidence="10">Fluoride-specific ion channel FluC</fullName>
    </recommendedName>
</protein>
<proteinExistence type="inferred from homology"/>
<dbReference type="InterPro" id="IPR003691">
    <property type="entry name" value="FluC"/>
</dbReference>
<keyword evidence="6 10" id="KW-0407">Ion channel</keyword>
<keyword evidence="4 10" id="KW-1133">Transmembrane helix</keyword>
<evidence type="ECO:0000313" key="11">
    <source>
        <dbReference type="EMBL" id="KGX84388.1"/>
    </source>
</evidence>
<keyword evidence="2 10" id="KW-1003">Cell membrane</keyword>
<feature type="binding site" evidence="10">
    <location>
        <position position="73"/>
    </location>
    <ligand>
        <name>Na(+)</name>
        <dbReference type="ChEBI" id="CHEBI:29101"/>
        <note>structural</note>
    </ligand>
</feature>
<organism evidence="11 12">
    <name type="scientific">Pontibacillus marinus BH030004 = DSM 16465</name>
    <dbReference type="NCBI Taxonomy" id="1385511"/>
    <lineage>
        <taxon>Bacteria</taxon>
        <taxon>Bacillati</taxon>
        <taxon>Bacillota</taxon>
        <taxon>Bacilli</taxon>
        <taxon>Bacillales</taxon>
        <taxon>Bacillaceae</taxon>
        <taxon>Pontibacillus</taxon>
    </lineage>
</organism>
<sequence length="126" mass="13932">MHIYIAIFLGGCLGAIGRYSISLWIENLHPFPFETLVVNLMGCFLLTYLMTQPVFTSKLSRPVQVGLGTGVIGSFTTFSTFSTETINLWMDHEPLLAFFYVLFSIVGGLLLSWTGYKVGQKGGHST</sequence>
<evidence type="ECO:0000256" key="6">
    <source>
        <dbReference type="ARBA" id="ARBA00023303"/>
    </source>
</evidence>
<dbReference type="GO" id="GO:0062054">
    <property type="term" value="F:fluoride channel activity"/>
    <property type="evidence" value="ECO:0007669"/>
    <property type="project" value="UniProtKB-UniRule"/>
</dbReference>
<dbReference type="eggNOG" id="COG0239">
    <property type="taxonomic scope" value="Bacteria"/>
</dbReference>
<evidence type="ECO:0000256" key="9">
    <source>
        <dbReference type="ARBA" id="ARBA00049940"/>
    </source>
</evidence>
<comment type="similarity">
    <text evidence="7 10">Belongs to the fluoride channel Fluc/FEX (TC 1.A.43) family.</text>
</comment>
<feature type="binding site" evidence="10">
    <location>
        <position position="76"/>
    </location>
    <ligand>
        <name>Na(+)</name>
        <dbReference type="ChEBI" id="CHEBI:29101"/>
        <note>structural</note>
    </ligand>
</feature>
<comment type="caution">
    <text evidence="11">The sequence shown here is derived from an EMBL/GenBank/DDBJ whole genome shotgun (WGS) entry which is preliminary data.</text>
</comment>
<dbReference type="AlphaFoldDB" id="A0A0A5FZX6"/>
<dbReference type="Pfam" id="PF02537">
    <property type="entry name" value="CRCB"/>
    <property type="match status" value="1"/>
</dbReference>
<keyword evidence="10" id="KW-0406">Ion transport</keyword>
<feature type="transmembrane region" description="Helical" evidence="10">
    <location>
        <begin position="95"/>
        <end position="116"/>
    </location>
</feature>
<comment type="activity regulation">
    <text evidence="10">Na(+) is not transported, but it plays an essential structural role and its presence is essential for fluoride channel function.</text>
</comment>
<keyword evidence="5 10" id="KW-0472">Membrane</keyword>
<name>A0A0A5FZX6_9BACI</name>
<dbReference type="PANTHER" id="PTHR28259">
    <property type="entry name" value="FLUORIDE EXPORT PROTEIN 1-RELATED"/>
    <property type="match status" value="1"/>
</dbReference>
<keyword evidence="10" id="KW-0479">Metal-binding</keyword>
<evidence type="ECO:0000256" key="8">
    <source>
        <dbReference type="ARBA" id="ARBA00035585"/>
    </source>
</evidence>
<dbReference type="RefSeq" id="WP_027445986.1">
    <property type="nucleotide sequence ID" value="NZ_AULJ01000019.1"/>
</dbReference>
<evidence type="ECO:0000256" key="3">
    <source>
        <dbReference type="ARBA" id="ARBA00022692"/>
    </source>
</evidence>
<feature type="transmembrane region" description="Helical" evidence="10">
    <location>
        <begin position="63"/>
        <end position="83"/>
    </location>
</feature>
<dbReference type="EMBL" id="AVPF01000057">
    <property type="protein sequence ID" value="KGX84388.1"/>
    <property type="molecule type" value="Genomic_DNA"/>
</dbReference>
<reference evidence="11 12" key="1">
    <citation type="submission" date="2013-08" db="EMBL/GenBank/DDBJ databases">
        <authorList>
            <person name="Huang J."/>
            <person name="Wang G."/>
        </authorList>
    </citation>
    <scope>NUCLEOTIDE SEQUENCE [LARGE SCALE GENOMIC DNA]</scope>
    <source>
        <strain evidence="11 12">BH030004</strain>
    </source>
</reference>
<dbReference type="HAMAP" id="MF_00454">
    <property type="entry name" value="FluC"/>
    <property type="match status" value="1"/>
</dbReference>
<dbReference type="GO" id="GO:0140114">
    <property type="term" value="P:cellular detoxification of fluoride"/>
    <property type="evidence" value="ECO:0007669"/>
    <property type="project" value="UniProtKB-UniRule"/>
</dbReference>
<evidence type="ECO:0000256" key="1">
    <source>
        <dbReference type="ARBA" id="ARBA00004651"/>
    </source>
</evidence>
<keyword evidence="3 10" id="KW-0812">Transmembrane</keyword>
<gene>
    <name evidence="10" type="primary">fluC</name>
    <name evidence="10" type="synonym">crcB</name>
    <name evidence="11" type="ORF">N783_17560</name>
</gene>
<evidence type="ECO:0000313" key="12">
    <source>
        <dbReference type="Proteomes" id="UP000030403"/>
    </source>
</evidence>
<evidence type="ECO:0000256" key="4">
    <source>
        <dbReference type="ARBA" id="ARBA00022989"/>
    </source>
</evidence>
<dbReference type="STRING" id="1385511.GCA_000425225_01968"/>
<dbReference type="PANTHER" id="PTHR28259:SF1">
    <property type="entry name" value="FLUORIDE EXPORT PROTEIN 1-RELATED"/>
    <property type="match status" value="1"/>
</dbReference>
<evidence type="ECO:0000256" key="10">
    <source>
        <dbReference type="HAMAP-Rule" id="MF_00454"/>
    </source>
</evidence>
<feature type="transmembrane region" description="Helical" evidence="10">
    <location>
        <begin position="7"/>
        <end position="25"/>
    </location>
</feature>
<dbReference type="OrthoDB" id="9799631at2"/>